<evidence type="ECO:0008006" key="4">
    <source>
        <dbReference type="Google" id="ProtNLM"/>
    </source>
</evidence>
<dbReference type="Proteomes" id="UP000005481">
    <property type="component" value="Unassembled WGS sequence"/>
</dbReference>
<sequence>MKGGERKGVVRYLWLAAGAVSFGLGTAGTVLPLLPTVPFYMVTLFCLARGSERFHRKFLNSSLYRKTVGAYEKDKSLTLRAKTAILLSVSAVMGTGGLFFPSHTAGRRGDSRCLDSACDSAGMYRKNKKDGSRLSRRIRKGVMNKCWGRHRKVSPPNIYHRT</sequence>
<keyword evidence="1" id="KW-0812">Transmembrane</keyword>
<protein>
    <recommendedName>
        <fullName evidence="4">DUF454 domain-containing protein</fullName>
    </recommendedName>
</protein>
<proteinExistence type="predicted"/>
<name>G9YIP9_9FIRM</name>
<dbReference type="GO" id="GO:0005886">
    <property type="term" value="C:plasma membrane"/>
    <property type="evidence" value="ECO:0007669"/>
    <property type="project" value="TreeGrafter"/>
</dbReference>
<dbReference type="eggNOG" id="COG2832">
    <property type="taxonomic scope" value="Bacteria"/>
</dbReference>
<dbReference type="PANTHER" id="PTHR35813:SF1">
    <property type="entry name" value="INNER MEMBRANE PROTEIN YBAN"/>
    <property type="match status" value="1"/>
</dbReference>
<evidence type="ECO:0000313" key="2">
    <source>
        <dbReference type="EMBL" id="EHM39348.1"/>
    </source>
</evidence>
<dbReference type="Pfam" id="PF04304">
    <property type="entry name" value="DUF454"/>
    <property type="match status" value="1"/>
</dbReference>
<reference evidence="2 3" key="1">
    <citation type="submission" date="2011-08" db="EMBL/GenBank/DDBJ databases">
        <authorList>
            <person name="Weinstock G."/>
            <person name="Sodergren E."/>
            <person name="Clifton S."/>
            <person name="Fulton L."/>
            <person name="Fulton B."/>
            <person name="Courtney L."/>
            <person name="Fronick C."/>
            <person name="Harrison M."/>
            <person name="Strong C."/>
            <person name="Farmer C."/>
            <person name="Delahaunty K."/>
            <person name="Markovic C."/>
            <person name="Hall O."/>
            <person name="Minx P."/>
            <person name="Tomlinson C."/>
            <person name="Mitreva M."/>
            <person name="Hou S."/>
            <person name="Chen J."/>
            <person name="Wollam A."/>
            <person name="Pepin K.H."/>
            <person name="Johnson M."/>
            <person name="Bhonagiri V."/>
            <person name="Zhang X."/>
            <person name="Suruliraj S."/>
            <person name="Warren W."/>
            <person name="Chinwalla A."/>
            <person name="Mardis E.R."/>
            <person name="Wilson R.K."/>
        </authorList>
    </citation>
    <scope>NUCLEOTIDE SEQUENCE [LARGE SCALE GENOMIC DNA]</scope>
    <source>
        <strain evidence="2 3">F0357</strain>
    </source>
</reference>
<dbReference type="AlphaFoldDB" id="G9YIP9"/>
<dbReference type="PATRIC" id="fig|861450.3.peg.1423"/>
<dbReference type="EMBL" id="AGCJ01000069">
    <property type="protein sequence ID" value="EHM39348.1"/>
    <property type="molecule type" value="Genomic_DNA"/>
</dbReference>
<dbReference type="STRING" id="861450.HMPREF0080_01543"/>
<keyword evidence="3" id="KW-1185">Reference proteome</keyword>
<feature type="transmembrane region" description="Helical" evidence="1">
    <location>
        <begin position="12"/>
        <end position="34"/>
    </location>
</feature>
<evidence type="ECO:0000256" key="1">
    <source>
        <dbReference type="SAM" id="Phobius"/>
    </source>
</evidence>
<dbReference type="PANTHER" id="PTHR35813">
    <property type="entry name" value="INNER MEMBRANE PROTEIN YBAN"/>
    <property type="match status" value="1"/>
</dbReference>
<feature type="transmembrane region" description="Helical" evidence="1">
    <location>
        <begin position="84"/>
        <end position="102"/>
    </location>
</feature>
<evidence type="ECO:0000313" key="3">
    <source>
        <dbReference type="Proteomes" id="UP000005481"/>
    </source>
</evidence>
<comment type="caution">
    <text evidence="2">The sequence shown here is derived from an EMBL/GenBank/DDBJ whole genome shotgun (WGS) entry which is preliminary data.</text>
</comment>
<dbReference type="InterPro" id="IPR007401">
    <property type="entry name" value="DUF454"/>
</dbReference>
<keyword evidence="1" id="KW-0472">Membrane</keyword>
<dbReference type="HOGENOM" id="CLU_1631940_0_0_9"/>
<organism evidence="2 3">
    <name type="scientific">Anaeroglobus geminatus F0357</name>
    <dbReference type="NCBI Taxonomy" id="861450"/>
    <lineage>
        <taxon>Bacteria</taxon>
        <taxon>Bacillati</taxon>
        <taxon>Bacillota</taxon>
        <taxon>Negativicutes</taxon>
        <taxon>Veillonellales</taxon>
        <taxon>Veillonellaceae</taxon>
        <taxon>Anaeroglobus</taxon>
    </lineage>
</organism>
<keyword evidence="1" id="KW-1133">Transmembrane helix</keyword>
<accession>G9YIP9</accession>
<gene>
    <name evidence="2" type="ORF">HMPREF0080_01543</name>
</gene>